<feature type="transmembrane region" description="Helical" evidence="2">
    <location>
        <begin position="57"/>
        <end position="78"/>
    </location>
</feature>
<reference evidence="3" key="1">
    <citation type="submission" date="2019-09" db="EMBL/GenBank/DDBJ databases">
        <title>Draft genome information of white flower Hibiscus syriacus.</title>
        <authorList>
            <person name="Kim Y.-M."/>
        </authorList>
    </citation>
    <scope>NUCLEOTIDE SEQUENCE [LARGE SCALE GENOMIC DNA]</scope>
    <source>
        <strain evidence="3">YM2019G1</strain>
    </source>
</reference>
<dbReference type="GO" id="GO:0005886">
    <property type="term" value="C:plasma membrane"/>
    <property type="evidence" value="ECO:0007669"/>
    <property type="project" value="TreeGrafter"/>
</dbReference>
<keyword evidence="4" id="KW-1185">Reference proteome</keyword>
<dbReference type="PANTHER" id="PTHR32021">
    <property type="entry name" value="CASP-LIKE PROTEIN 5B3"/>
    <property type="match status" value="1"/>
</dbReference>
<name>A0A6A3BC97_HIBSY</name>
<evidence type="ECO:0000256" key="1">
    <source>
        <dbReference type="ARBA" id="ARBA00011489"/>
    </source>
</evidence>
<feature type="transmembrane region" description="Helical" evidence="2">
    <location>
        <begin position="31"/>
        <end position="51"/>
    </location>
</feature>
<feature type="transmembrane region" description="Helical" evidence="2">
    <location>
        <begin position="148"/>
        <end position="169"/>
    </location>
</feature>
<comment type="caution">
    <text evidence="3">The sequence shown here is derived from an EMBL/GenBank/DDBJ whole genome shotgun (WGS) entry which is preliminary data.</text>
</comment>
<feature type="transmembrane region" description="Helical" evidence="2">
    <location>
        <begin position="116"/>
        <end position="136"/>
    </location>
</feature>
<organism evidence="3 4">
    <name type="scientific">Hibiscus syriacus</name>
    <name type="common">Rose of Sharon</name>
    <dbReference type="NCBI Taxonomy" id="106335"/>
    <lineage>
        <taxon>Eukaryota</taxon>
        <taxon>Viridiplantae</taxon>
        <taxon>Streptophyta</taxon>
        <taxon>Embryophyta</taxon>
        <taxon>Tracheophyta</taxon>
        <taxon>Spermatophyta</taxon>
        <taxon>Magnoliopsida</taxon>
        <taxon>eudicotyledons</taxon>
        <taxon>Gunneridae</taxon>
        <taxon>Pentapetalae</taxon>
        <taxon>rosids</taxon>
        <taxon>malvids</taxon>
        <taxon>Malvales</taxon>
        <taxon>Malvaceae</taxon>
        <taxon>Malvoideae</taxon>
        <taxon>Hibiscus</taxon>
    </lineage>
</organism>
<dbReference type="AlphaFoldDB" id="A0A6A3BC97"/>
<proteinExistence type="predicted"/>
<evidence type="ECO:0000313" key="3">
    <source>
        <dbReference type="EMBL" id="KAE8712419.1"/>
    </source>
</evidence>
<dbReference type="PANTHER" id="PTHR32021:SF5">
    <property type="entry name" value="CASP-LIKE PROTEIN 5B3"/>
    <property type="match status" value="1"/>
</dbReference>
<sequence length="234" mass="25136">MQILNSGKVYPLICQFQFLGHSYFSGKDGSIASMATAPSFSTITAFCYLIASMGLQVVWGFVVMAAASSSAGIAILYFNDLGTAEKRGQSLLLPFSGDICSLHLGREFVNLQNPRGIAKVVGTFVSLVGVTTMTLYKGVYTETISAPLSLTTWMSFVGAAQSAVFTVIVNHEPAAWKMGFDIDFWATICCKQERAVVCDHVQSPFDTSHGTSSLAKSFISAGNFVRNIPDHATV</sequence>
<evidence type="ECO:0008006" key="5">
    <source>
        <dbReference type="Google" id="ProtNLM"/>
    </source>
</evidence>
<keyword evidence="2" id="KW-0472">Membrane</keyword>
<protein>
    <recommendedName>
        <fullName evidence="5">WAT1-related protein</fullName>
    </recommendedName>
</protein>
<evidence type="ECO:0000256" key="2">
    <source>
        <dbReference type="SAM" id="Phobius"/>
    </source>
</evidence>
<evidence type="ECO:0000313" key="4">
    <source>
        <dbReference type="Proteomes" id="UP000436088"/>
    </source>
</evidence>
<dbReference type="InterPro" id="IPR045009">
    <property type="entry name" value="CASPL-5"/>
</dbReference>
<dbReference type="Proteomes" id="UP000436088">
    <property type="component" value="Unassembled WGS sequence"/>
</dbReference>
<accession>A0A6A3BC97</accession>
<keyword evidence="2" id="KW-1133">Transmembrane helix</keyword>
<dbReference type="EMBL" id="VEPZ02000897">
    <property type="protein sequence ID" value="KAE8712419.1"/>
    <property type="molecule type" value="Genomic_DNA"/>
</dbReference>
<gene>
    <name evidence="3" type="ORF">F3Y22_tig00110257pilonHSYRG00118</name>
</gene>
<comment type="subunit">
    <text evidence="1">Homodimer and heterodimers.</text>
</comment>
<keyword evidence="2" id="KW-0812">Transmembrane</keyword>